<feature type="domain" description="G-protein coupled receptors family 1 profile" evidence="13">
    <location>
        <begin position="41"/>
        <end position="250"/>
    </location>
</feature>
<dbReference type="InterPro" id="IPR017452">
    <property type="entry name" value="GPCR_Rhodpsn_7TM"/>
</dbReference>
<dbReference type="Pfam" id="PF13853">
    <property type="entry name" value="7tm_4"/>
    <property type="match status" value="2"/>
</dbReference>
<evidence type="ECO:0000256" key="3">
    <source>
        <dbReference type="ARBA" id="ARBA00022606"/>
    </source>
</evidence>
<dbReference type="InterPro" id="IPR000276">
    <property type="entry name" value="GPCR_Rhodpsn"/>
</dbReference>
<keyword evidence="4 11" id="KW-0812">Transmembrane</keyword>
<evidence type="ECO:0000256" key="11">
    <source>
        <dbReference type="RuleBase" id="RU000688"/>
    </source>
</evidence>
<dbReference type="Proteomes" id="UP000386466">
    <property type="component" value="Unassembled WGS sequence"/>
</dbReference>
<evidence type="ECO:0000256" key="7">
    <source>
        <dbReference type="ARBA" id="ARBA00023040"/>
    </source>
</evidence>
<evidence type="ECO:0000256" key="12">
    <source>
        <dbReference type="SAM" id="Phobius"/>
    </source>
</evidence>
<dbReference type="SUPFAM" id="SSF81321">
    <property type="entry name" value="Family A G protein-coupled receptor-like"/>
    <property type="match status" value="2"/>
</dbReference>
<evidence type="ECO:0000256" key="2">
    <source>
        <dbReference type="ARBA" id="ARBA00004141"/>
    </source>
</evidence>
<dbReference type="PRINTS" id="PR00237">
    <property type="entry name" value="GPCRRHODOPSN"/>
</dbReference>
<gene>
    <name evidence="14" type="ORF">LYPA_23C020673</name>
</gene>
<feature type="transmembrane region" description="Helical" evidence="12">
    <location>
        <begin position="464"/>
        <end position="483"/>
    </location>
</feature>
<feature type="transmembrane region" description="Helical" evidence="12">
    <location>
        <begin position="318"/>
        <end position="339"/>
    </location>
</feature>
<feature type="transmembrane region" description="Helical" evidence="12">
    <location>
        <begin position="203"/>
        <end position="225"/>
    </location>
</feature>
<dbReference type="GO" id="GO:0004984">
    <property type="term" value="F:olfactory receptor activity"/>
    <property type="evidence" value="ECO:0007669"/>
    <property type="project" value="InterPro"/>
</dbReference>
<dbReference type="PANTHER" id="PTHR48001">
    <property type="entry name" value="OLFACTORY RECEPTOR"/>
    <property type="match status" value="1"/>
</dbReference>
<protein>
    <submittedName>
        <fullName evidence="14">Olfactory receptor 1l3-like</fullName>
    </submittedName>
</protein>
<dbReference type="EMBL" id="CAAGRJ010008704">
    <property type="protein sequence ID" value="VFV26522.1"/>
    <property type="molecule type" value="Genomic_DNA"/>
</dbReference>
<evidence type="ECO:0000256" key="9">
    <source>
        <dbReference type="ARBA" id="ARBA00023170"/>
    </source>
</evidence>
<keyword evidence="10 11" id="KW-0807">Transducer</keyword>
<dbReference type="InterPro" id="IPR000725">
    <property type="entry name" value="Olfact_rcpt"/>
</dbReference>
<feature type="transmembrane region" description="Helical" evidence="12">
    <location>
        <begin position="27"/>
        <end position="49"/>
    </location>
</feature>
<feature type="transmembrane region" description="Helical" evidence="12">
    <location>
        <begin position="61"/>
        <end position="82"/>
    </location>
</feature>
<reference evidence="14 15" key="1">
    <citation type="submission" date="2019-01" db="EMBL/GenBank/DDBJ databases">
        <authorList>
            <person name="Alioto T."/>
            <person name="Alioto T."/>
        </authorList>
    </citation>
    <scope>NUCLEOTIDE SEQUENCE [LARGE SCALE GENOMIC DNA]</scope>
</reference>
<evidence type="ECO:0000313" key="14">
    <source>
        <dbReference type="EMBL" id="VFV26522.1"/>
    </source>
</evidence>
<comment type="similarity">
    <text evidence="11">Belongs to the G-protein coupled receptor 1 family.</text>
</comment>
<feature type="transmembrane region" description="Helical" evidence="12">
    <location>
        <begin position="102"/>
        <end position="120"/>
    </location>
</feature>
<keyword evidence="3" id="KW-0716">Sensory transduction</keyword>
<feature type="transmembrane region" description="Helical" evidence="12">
    <location>
        <begin position="397"/>
        <end position="419"/>
    </location>
</feature>
<evidence type="ECO:0000256" key="1">
    <source>
        <dbReference type="ARBA" id="ARBA00003929"/>
    </source>
</evidence>
<feature type="domain" description="G-protein coupled receptors family 1 profile" evidence="13">
    <location>
        <begin position="298"/>
        <end position="546"/>
    </location>
</feature>
<accession>A0A485N8X4</accession>
<feature type="transmembrane region" description="Helical" evidence="12">
    <location>
        <begin position="495"/>
        <end position="517"/>
    </location>
</feature>
<evidence type="ECO:0000256" key="8">
    <source>
        <dbReference type="ARBA" id="ARBA00023136"/>
    </source>
</evidence>
<dbReference type="Gene3D" id="1.20.1070.10">
    <property type="entry name" value="Rhodopsin 7-helix transmembrane proteins"/>
    <property type="match status" value="2"/>
</dbReference>
<dbReference type="GO" id="GO:0016020">
    <property type="term" value="C:membrane"/>
    <property type="evidence" value="ECO:0007669"/>
    <property type="project" value="UniProtKB-SubCell"/>
</dbReference>
<evidence type="ECO:0000256" key="4">
    <source>
        <dbReference type="ARBA" id="ARBA00022692"/>
    </source>
</evidence>
<keyword evidence="5" id="KW-0552">Olfaction</keyword>
<keyword evidence="6 12" id="KW-1133">Transmembrane helix</keyword>
<comment type="function">
    <text evidence="1">Putative odorant or sperm cell receptor.</text>
</comment>
<dbReference type="SMART" id="SM01381">
    <property type="entry name" value="7TM_GPCR_Srsx"/>
    <property type="match status" value="1"/>
</dbReference>
<proteinExistence type="inferred from homology"/>
<feature type="transmembrane region" description="Helical" evidence="12">
    <location>
        <begin position="284"/>
        <end position="306"/>
    </location>
</feature>
<keyword evidence="15" id="KW-1185">Reference proteome</keyword>
<dbReference type="PROSITE" id="PS50262">
    <property type="entry name" value="G_PROTEIN_RECEP_F1_2"/>
    <property type="match status" value="2"/>
</dbReference>
<dbReference type="FunFam" id="1.20.1070.10:FF:000009">
    <property type="entry name" value="Olfactory receptor"/>
    <property type="match status" value="2"/>
</dbReference>
<dbReference type="CDD" id="cd15235">
    <property type="entry name" value="7tmA_OR1A-like"/>
    <property type="match status" value="1"/>
</dbReference>
<feature type="transmembrane region" description="Helical" evidence="12">
    <location>
        <begin position="140"/>
        <end position="162"/>
    </location>
</feature>
<evidence type="ECO:0000256" key="10">
    <source>
        <dbReference type="ARBA" id="ARBA00023224"/>
    </source>
</evidence>
<comment type="subcellular location">
    <subcellularLocation>
        <location evidence="2">Membrane</location>
        <topology evidence="2">Multi-pass membrane protein</topology>
    </subcellularLocation>
</comment>
<dbReference type="PROSITE" id="PS00237">
    <property type="entry name" value="G_PROTEIN_RECEP_F1_1"/>
    <property type="match status" value="1"/>
</dbReference>
<dbReference type="GO" id="GO:0004930">
    <property type="term" value="F:G protein-coupled receptor activity"/>
    <property type="evidence" value="ECO:0007669"/>
    <property type="project" value="UniProtKB-KW"/>
</dbReference>
<sequence>MGMSNLTRLSEFILIGLSSHPEDQKPLFALFLIMYLVTLTGNLLIILAIRSDPKLQNPMYFFLSILSFADICYTTVVVPKMLVNFLSETKTISYAECLTQMYFFLVFGNIDSYLLAVMAIDRYVAICNPFHYVTVMNHRLCTLLLAFSVAFSCLHSLLHVLLVNRLTFCASNVIQHFFCDVNPVLKLACSSTFVNEVVAMTEGMASVMAPCICIIISYLRILIAVFNIPSASGKCKAFSTCSSHLTVDLLSVGAFKSMGMSNLTRLSEFILIGLSSHPEDQKPLFALFLIMYLVTLTGNLLIILAIRSDPKLQNPMYFFLSILSFADICYTTVVVPKMLVNFLSETKTISYAECLTQMYFFLVFGNIDSYLLAVMAIDRYVAICNPFHYVTVMNHRLCTLLLAFSVAFSCLHSLLHVLLVNRLTFCASNVIQHFFCDVNPVLKLACSSTFVNEVVAMTEGMASVMAPCICIIISYLRILIAVFNIPSASGKCKAFSTCSSHLTVVTLFYGSITYVYFQPLSNYTVKDRIATIIYTVLTSMLNPFIYSLRNKDMKRGLEKLISRVKTQMDMLSTAQANKIHEP</sequence>
<feature type="transmembrane region" description="Helical" evidence="12">
    <location>
        <begin position="359"/>
        <end position="377"/>
    </location>
</feature>
<keyword evidence="8 12" id="KW-0472">Membrane</keyword>
<keyword evidence="9 11" id="KW-0675">Receptor</keyword>
<evidence type="ECO:0000256" key="6">
    <source>
        <dbReference type="ARBA" id="ARBA00022989"/>
    </source>
</evidence>
<dbReference type="PRINTS" id="PR00245">
    <property type="entry name" value="OLFACTORYR"/>
</dbReference>
<dbReference type="AlphaFoldDB" id="A0A485N8X4"/>
<evidence type="ECO:0000259" key="13">
    <source>
        <dbReference type="PROSITE" id="PS50262"/>
    </source>
</evidence>
<evidence type="ECO:0000313" key="15">
    <source>
        <dbReference type="Proteomes" id="UP000386466"/>
    </source>
</evidence>
<keyword evidence="7 11" id="KW-0297">G-protein coupled receptor</keyword>
<name>A0A485N8X4_LYNPA</name>
<organism evidence="14 15">
    <name type="scientific">Lynx pardinus</name>
    <name type="common">Iberian lynx</name>
    <name type="synonym">Felis pardina</name>
    <dbReference type="NCBI Taxonomy" id="191816"/>
    <lineage>
        <taxon>Eukaryota</taxon>
        <taxon>Metazoa</taxon>
        <taxon>Chordata</taxon>
        <taxon>Craniata</taxon>
        <taxon>Vertebrata</taxon>
        <taxon>Euteleostomi</taxon>
        <taxon>Mammalia</taxon>
        <taxon>Eutheria</taxon>
        <taxon>Laurasiatheria</taxon>
        <taxon>Carnivora</taxon>
        <taxon>Feliformia</taxon>
        <taxon>Felidae</taxon>
        <taxon>Felinae</taxon>
        <taxon>Lynx</taxon>
    </lineage>
</organism>
<feature type="transmembrane region" description="Helical" evidence="12">
    <location>
        <begin position="529"/>
        <end position="548"/>
    </location>
</feature>
<evidence type="ECO:0000256" key="5">
    <source>
        <dbReference type="ARBA" id="ARBA00022725"/>
    </source>
</evidence>